<keyword evidence="6 7" id="KW-0472">Membrane</keyword>
<dbReference type="Proteomes" id="UP000298061">
    <property type="component" value="Unassembled WGS sequence"/>
</dbReference>
<reference evidence="8 9" key="1">
    <citation type="submission" date="2019-02" db="EMBL/GenBank/DDBJ databases">
        <title>Genome sequencing of the rare red list fungi Hericium alpestre (H. flagellum).</title>
        <authorList>
            <person name="Buettner E."/>
            <person name="Kellner H."/>
        </authorList>
    </citation>
    <scope>NUCLEOTIDE SEQUENCE [LARGE SCALE GENOMIC DNA]</scope>
    <source>
        <strain evidence="8 9">DSM 108284</strain>
    </source>
</reference>
<organism evidence="8 9">
    <name type="scientific">Hericium alpestre</name>
    <dbReference type="NCBI Taxonomy" id="135208"/>
    <lineage>
        <taxon>Eukaryota</taxon>
        <taxon>Fungi</taxon>
        <taxon>Dikarya</taxon>
        <taxon>Basidiomycota</taxon>
        <taxon>Agaricomycotina</taxon>
        <taxon>Agaricomycetes</taxon>
        <taxon>Russulales</taxon>
        <taxon>Hericiaceae</taxon>
        <taxon>Hericium</taxon>
    </lineage>
</organism>
<evidence type="ECO:0000256" key="4">
    <source>
        <dbReference type="ARBA" id="ARBA00022970"/>
    </source>
</evidence>
<dbReference type="EMBL" id="SFCI01000717">
    <property type="protein sequence ID" value="TFY78259.1"/>
    <property type="molecule type" value="Genomic_DNA"/>
</dbReference>
<dbReference type="GO" id="GO:0051453">
    <property type="term" value="P:regulation of intracellular pH"/>
    <property type="evidence" value="ECO:0007669"/>
    <property type="project" value="TreeGrafter"/>
</dbReference>
<feature type="transmembrane region" description="Helical" evidence="7">
    <location>
        <begin position="178"/>
        <end position="197"/>
    </location>
</feature>
<evidence type="ECO:0000256" key="2">
    <source>
        <dbReference type="ARBA" id="ARBA00022448"/>
    </source>
</evidence>
<sequence length="208" mass="22239">MAQLSQESSKVSVITDPMLTADDVSIASLPVNSNDASTHIPRDVETLRKLAWYEWFHKEMIAFLLLGVLVKSFTCLPLSALTETSSHSVSGISYAIPAATASFVTPLFAHHIPYPVRMYLNLAASLLALLFCTLGSTVAGPVVGAALAGTVYAFGSNTYLATAAFYDQRTVITLSIGMNLSCLVGTALYVLLMQAALNLEVPEDQEGF</sequence>
<dbReference type="AlphaFoldDB" id="A0A4Y9ZXM7"/>
<evidence type="ECO:0000256" key="1">
    <source>
        <dbReference type="ARBA" id="ARBA00004127"/>
    </source>
</evidence>
<evidence type="ECO:0000256" key="6">
    <source>
        <dbReference type="ARBA" id="ARBA00023136"/>
    </source>
</evidence>
<accession>A0A4Y9ZXM7</accession>
<evidence type="ECO:0000313" key="9">
    <source>
        <dbReference type="Proteomes" id="UP000298061"/>
    </source>
</evidence>
<evidence type="ECO:0000256" key="7">
    <source>
        <dbReference type="SAM" id="Phobius"/>
    </source>
</evidence>
<dbReference type="GO" id="GO:0006865">
    <property type="term" value="P:amino acid transport"/>
    <property type="evidence" value="ECO:0007669"/>
    <property type="project" value="UniProtKB-KW"/>
</dbReference>
<dbReference type="GO" id="GO:0012505">
    <property type="term" value="C:endomembrane system"/>
    <property type="evidence" value="ECO:0007669"/>
    <property type="project" value="UniProtKB-SubCell"/>
</dbReference>
<protein>
    <submittedName>
        <fullName evidence="8">Uncharacterized protein</fullName>
    </submittedName>
</protein>
<dbReference type="STRING" id="135208.A0A4Y9ZXM7"/>
<feature type="transmembrane region" description="Helical" evidence="7">
    <location>
        <begin position="92"/>
        <end position="112"/>
    </location>
</feature>
<feature type="transmembrane region" description="Helical" evidence="7">
    <location>
        <begin position="60"/>
        <end position="80"/>
    </location>
</feature>
<dbReference type="Pfam" id="PF02487">
    <property type="entry name" value="CLN3"/>
    <property type="match status" value="1"/>
</dbReference>
<comment type="caution">
    <text evidence="8">The sequence shown here is derived from an EMBL/GenBank/DDBJ whole genome shotgun (WGS) entry which is preliminary data.</text>
</comment>
<keyword evidence="9" id="KW-1185">Reference proteome</keyword>
<keyword evidence="4" id="KW-0029">Amino-acid transport</keyword>
<evidence type="ECO:0000256" key="3">
    <source>
        <dbReference type="ARBA" id="ARBA00022692"/>
    </source>
</evidence>
<gene>
    <name evidence="8" type="ORF">EWM64_g5751</name>
</gene>
<evidence type="ECO:0000313" key="8">
    <source>
        <dbReference type="EMBL" id="TFY78259.1"/>
    </source>
</evidence>
<dbReference type="PANTHER" id="PTHR10981">
    <property type="entry name" value="BATTENIN"/>
    <property type="match status" value="1"/>
</dbReference>
<keyword evidence="2" id="KW-0813">Transport</keyword>
<dbReference type="OrthoDB" id="5356721at2759"/>
<dbReference type="PANTHER" id="PTHR10981:SF0">
    <property type="entry name" value="BATTENIN"/>
    <property type="match status" value="1"/>
</dbReference>
<keyword evidence="3 7" id="KW-0812">Transmembrane</keyword>
<dbReference type="GO" id="GO:0005773">
    <property type="term" value="C:vacuole"/>
    <property type="evidence" value="ECO:0007669"/>
    <property type="project" value="TreeGrafter"/>
</dbReference>
<comment type="subcellular location">
    <subcellularLocation>
        <location evidence="1">Endomembrane system</location>
        <topology evidence="1">Multi-pass membrane protein</topology>
    </subcellularLocation>
</comment>
<feature type="transmembrane region" description="Helical" evidence="7">
    <location>
        <begin position="119"/>
        <end position="139"/>
    </location>
</feature>
<dbReference type="InterPro" id="IPR003492">
    <property type="entry name" value="Battenin_disease_Cln3"/>
</dbReference>
<proteinExistence type="predicted"/>
<keyword evidence="5 7" id="KW-1133">Transmembrane helix</keyword>
<name>A0A4Y9ZXM7_9AGAM</name>
<dbReference type="GO" id="GO:0016020">
    <property type="term" value="C:membrane"/>
    <property type="evidence" value="ECO:0007669"/>
    <property type="project" value="InterPro"/>
</dbReference>
<evidence type="ECO:0000256" key="5">
    <source>
        <dbReference type="ARBA" id="ARBA00022989"/>
    </source>
</evidence>